<dbReference type="KEGG" id="naf:GQ61_07545"/>
<dbReference type="EMBL" id="CP008743">
    <property type="protein sequence ID" value="ARN85160.1"/>
    <property type="molecule type" value="Genomic_DNA"/>
</dbReference>
<name>A0A1W6N5L1_9PROT</name>
<dbReference type="Proteomes" id="UP000237351">
    <property type="component" value="Chromosome"/>
</dbReference>
<keyword evidence="2" id="KW-1185">Reference proteome</keyword>
<sequence>MRSLILSILLILFSESVNSSNVILEYFKEESDQSTLKHRLQELNFDTPYVSSSNLRQPASYLEEYWEYYFALPKDSGLKSKTLFFTLSTQHLTFGCGYVIPQEEKNSVSVALYLGQTFVSLFGSNDIAKHMMHAIFNLLAADAEVAKTSIFLKTSGFQASPAFHRDLAKNHRQFLALLYSDISDVRFFENICLVEISNQK</sequence>
<dbReference type="RefSeq" id="WP_085784700.1">
    <property type="nucleotide sequence ID" value="NZ_CP008743.1"/>
</dbReference>
<organism evidence="1 2">
    <name type="scientific">Candidatus Nucleicultrix amoebiphila FS5</name>
    <dbReference type="NCBI Taxonomy" id="1414854"/>
    <lineage>
        <taxon>Bacteria</taxon>
        <taxon>Pseudomonadati</taxon>
        <taxon>Pseudomonadota</taxon>
        <taxon>Alphaproteobacteria</taxon>
        <taxon>Holosporales</taxon>
        <taxon>Candidatus Nucleicultricaceae</taxon>
        <taxon>Candidatus Nucleicultrix</taxon>
    </lineage>
</organism>
<reference evidence="1 2" key="1">
    <citation type="submission" date="2014-06" db="EMBL/GenBank/DDBJ databases">
        <title>The genome of the endonuclear symbiont Nucleicultrix amoebiphila.</title>
        <authorList>
            <person name="Schulz F."/>
            <person name="Horn M."/>
        </authorList>
    </citation>
    <scope>NUCLEOTIDE SEQUENCE [LARGE SCALE GENOMIC DNA]</scope>
    <source>
        <strain evidence="1 2">FS5</strain>
    </source>
</reference>
<evidence type="ECO:0000313" key="2">
    <source>
        <dbReference type="Proteomes" id="UP000237351"/>
    </source>
</evidence>
<proteinExistence type="predicted"/>
<gene>
    <name evidence="1" type="ORF">GQ61_07545</name>
</gene>
<dbReference type="AlphaFoldDB" id="A0A1W6N5L1"/>
<accession>A0A1W6N5L1</accession>
<protein>
    <submittedName>
        <fullName evidence="1">Uncharacterized protein</fullName>
    </submittedName>
</protein>
<evidence type="ECO:0000313" key="1">
    <source>
        <dbReference type="EMBL" id="ARN85160.1"/>
    </source>
</evidence>